<accession>A0AAV7IET1</accession>
<dbReference type="Proteomes" id="UP000826195">
    <property type="component" value="Unassembled WGS sequence"/>
</dbReference>
<gene>
    <name evidence="2" type="ORF">KQX54_014334</name>
</gene>
<comment type="caution">
    <text evidence="2">The sequence shown here is derived from an EMBL/GenBank/DDBJ whole genome shotgun (WGS) entry which is preliminary data.</text>
</comment>
<keyword evidence="3" id="KW-1185">Reference proteome</keyword>
<protein>
    <submittedName>
        <fullName evidence="2">Uncharacterized protein</fullName>
    </submittedName>
</protein>
<evidence type="ECO:0000313" key="2">
    <source>
        <dbReference type="EMBL" id="KAH0549797.1"/>
    </source>
</evidence>
<dbReference type="EMBL" id="JAHXZJ010001864">
    <property type="protein sequence ID" value="KAH0549797.1"/>
    <property type="molecule type" value="Genomic_DNA"/>
</dbReference>
<reference evidence="2 3" key="1">
    <citation type="journal article" date="2021" name="J. Hered.">
        <title>A chromosome-level genome assembly of the parasitoid wasp, Cotesia glomerata (Hymenoptera: Braconidae).</title>
        <authorList>
            <person name="Pinto B.J."/>
            <person name="Weis J.J."/>
            <person name="Gamble T."/>
            <person name="Ode P.J."/>
            <person name="Paul R."/>
            <person name="Zaspel J.M."/>
        </authorList>
    </citation>
    <scope>NUCLEOTIDE SEQUENCE [LARGE SCALE GENOMIC DNA]</scope>
    <source>
        <strain evidence="2">CgM1</strain>
    </source>
</reference>
<proteinExistence type="predicted"/>
<feature type="region of interest" description="Disordered" evidence="1">
    <location>
        <begin position="86"/>
        <end position="109"/>
    </location>
</feature>
<organism evidence="2 3">
    <name type="scientific">Cotesia glomerata</name>
    <name type="common">Lepidopteran parasitic wasp</name>
    <name type="synonym">Apanteles glomeratus</name>
    <dbReference type="NCBI Taxonomy" id="32391"/>
    <lineage>
        <taxon>Eukaryota</taxon>
        <taxon>Metazoa</taxon>
        <taxon>Ecdysozoa</taxon>
        <taxon>Arthropoda</taxon>
        <taxon>Hexapoda</taxon>
        <taxon>Insecta</taxon>
        <taxon>Pterygota</taxon>
        <taxon>Neoptera</taxon>
        <taxon>Endopterygota</taxon>
        <taxon>Hymenoptera</taxon>
        <taxon>Apocrita</taxon>
        <taxon>Ichneumonoidea</taxon>
        <taxon>Braconidae</taxon>
        <taxon>Microgastrinae</taxon>
        <taxon>Cotesia</taxon>
    </lineage>
</organism>
<feature type="compositionally biased region" description="Basic and acidic residues" evidence="1">
    <location>
        <begin position="97"/>
        <end position="108"/>
    </location>
</feature>
<dbReference type="AlphaFoldDB" id="A0AAV7IET1"/>
<evidence type="ECO:0000313" key="3">
    <source>
        <dbReference type="Proteomes" id="UP000826195"/>
    </source>
</evidence>
<sequence>MPTSYAFDCFLKEIKCHQERNNSYELELETRPIGNENEDKTRVYIGNERWMDKENFKTAVDIKPATGFVNNMARFIFGLETLRKSTVTGESSRRKRKENDDTNLEKPLKLPVDGIKTLRGCRN</sequence>
<name>A0AAV7IET1_COTGL</name>
<evidence type="ECO:0000256" key="1">
    <source>
        <dbReference type="SAM" id="MobiDB-lite"/>
    </source>
</evidence>